<protein>
    <recommendedName>
        <fullName evidence="3">Protein kinase domain-containing protein</fullName>
    </recommendedName>
</protein>
<evidence type="ECO:0000313" key="1">
    <source>
        <dbReference type="EMBL" id="KAJ5139332.1"/>
    </source>
</evidence>
<dbReference type="Proteomes" id="UP001149079">
    <property type="component" value="Unassembled WGS sequence"/>
</dbReference>
<reference evidence="1" key="1">
    <citation type="submission" date="2022-11" db="EMBL/GenBank/DDBJ databases">
        <authorList>
            <person name="Petersen C."/>
        </authorList>
    </citation>
    <scope>NUCLEOTIDE SEQUENCE</scope>
    <source>
        <strain evidence="1">IBT 22155</strain>
    </source>
</reference>
<comment type="caution">
    <text evidence="1">The sequence shown here is derived from an EMBL/GenBank/DDBJ whole genome shotgun (WGS) entry which is preliminary data.</text>
</comment>
<dbReference type="Gene3D" id="1.10.510.10">
    <property type="entry name" value="Transferase(Phosphotransferase) domain 1"/>
    <property type="match status" value="1"/>
</dbReference>
<dbReference type="AlphaFoldDB" id="A0A9W9L6X6"/>
<proteinExistence type="predicted"/>
<dbReference type="GeneID" id="81404094"/>
<dbReference type="SUPFAM" id="SSF56112">
    <property type="entry name" value="Protein kinase-like (PK-like)"/>
    <property type="match status" value="1"/>
</dbReference>
<organism evidence="1 2">
    <name type="scientific">Penicillium bovifimosum</name>
    <dbReference type="NCBI Taxonomy" id="126998"/>
    <lineage>
        <taxon>Eukaryota</taxon>
        <taxon>Fungi</taxon>
        <taxon>Dikarya</taxon>
        <taxon>Ascomycota</taxon>
        <taxon>Pezizomycotina</taxon>
        <taxon>Eurotiomycetes</taxon>
        <taxon>Eurotiomycetidae</taxon>
        <taxon>Eurotiales</taxon>
        <taxon>Aspergillaceae</taxon>
        <taxon>Penicillium</taxon>
    </lineage>
</organism>
<reference evidence="1" key="2">
    <citation type="journal article" date="2023" name="IMA Fungus">
        <title>Comparative genomic study of the Penicillium genus elucidates a diverse pangenome and 15 lateral gene transfer events.</title>
        <authorList>
            <person name="Petersen C."/>
            <person name="Sorensen T."/>
            <person name="Nielsen M.R."/>
            <person name="Sondergaard T.E."/>
            <person name="Sorensen J.L."/>
            <person name="Fitzpatrick D.A."/>
            <person name="Frisvad J.C."/>
            <person name="Nielsen K.L."/>
        </authorList>
    </citation>
    <scope>NUCLEOTIDE SEQUENCE</scope>
    <source>
        <strain evidence="1">IBT 22155</strain>
    </source>
</reference>
<dbReference type="RefSeq" id="XP_056523981.1">
    <property type="nucleotide sequence ID" value="XM_056664924.1"/>
</dbReference>
<keyword evidence="2" id="KW-1185">Reference proteome</keyword>
<dbReference type="EMBL" id="JAPQKL010000003">
    <property type="protein sequence ID" value="KAJ5139332.1"/>
    <property type="molecule type" value="Genomic_DNA"/>
</dbReference>
<evidence type="ECO:0000313" key="2">
    <source>
        <dbReference type="Proteomes" id="UP001149079"/>
    </source>
</evidence>
<sequence>MFYTTAGTLKKEDLVPSNFSFESTVSKFDGEEKRMFISFVNRMTKWKPEERSTTKELLQDAWLHNENEESTV</sequence>
<dbReference type="OrthoDB" id="4338930at2759"/>
<evidence type="ECO:0008006" key="3">
    <source>
        <dbReference type="Google" id="ProtNLM"/>
    </source>
</evidence>
<accession>A0A9W9L6X6</accession>
<gene>
    <name evidence="1" type="ORF">N7515_004180</name>
</gene>
<dbReference type="InterPro" id="IPR011009">
    <property type="entry name" value="Kinase-like_dom_sf"/>
</dbReference>
<name>A0A9W9L6X6_9EURO</name>